<feature type="region of interest" description="Disordered" evidence="1">
    <location>
        <begin position="239"/>
        <end position="279"/>
    </location>
</feature>
<evidence type="ECO:0000313" key="4">
    <source>
        <dbReference type="EMBL" id="MCY8455668.1"/>
    </source>
</evidence>
<evidence type="ECO:0000259" key="2">
    <source>
        <dbReference type="Pfam" id="PF09557"/>
    </source>
</evidence>
<dbReference type="AlphaFoldDB" id="A0A9Q4HG24"/>
<comment type="caution">
    <text evidence="4">The sequence shown here is derived from an EMBL/GenBank/DDBJ whole genome shotgun (WGS) entry which is preliminary data.</text>
</comment>
<sequence length="279" mass="31240">MKSIVGVYETPQETIAAIEGLLTKGYDSDDISVVTSRRDTDYLETRTGTEVNQAIDAREGESESFFDKLKDYFTMDDTAAHSKALSDLDITTNEIDKYQEDLDDGKLLVAVETDADVNAPIDNGNALSSGFSSTNETADYTTKEEKTMPLREEQLKVDKEDVQTGEVEIGKEVKTEQRDMDIPVRHDEIYVERRPVDENTADASPVNDAETVRVPIVEEKLEVTKKPVVTDEVVVGKRTVEENEHVSETVKKEEPRMNKEGKVDGLVDDPLHHKSNNRS</sequence>
<evidence type="ECO:0000256" key="1">
    <source>
        <dbReference type="SAM" id="MobiDB-lite"/>
    </source>
</evidence>
<dbReference type="InterPro" id="IPR019060">
    <property type="entry name" value="DUF2382"/>
</dbReference>
<dbReference type="Pfam" id="PF09557">
    <property type="entry name" value="DUF2382"/>
    <property type="match status" value="1"/>
</dbReference>
<dbReference type="EMBL" id="JALAPQ010000002">
    <property type="protein sequence ID" value="MCY8455668.1"/>
    <property type="molecule type" value="Genomic_DNA"/>
</dbReference>
<protein>
    <submittedName>
        <fullName evidence="4">YsnF/AvaK domain-containing protein</fullName>
    </submittedName>
</protein>
<accession>A0A9Q4HG24</accession>
<dbReference type="PANTHER" id="PTHR38463">
    <property type="entry name" value="STRESS RESPONSE PROTEIN YSNF"/>
    <property type="match status" value="1"/>
</dbReference>
<dbReference type="InterPro" id="IPR052967">
    <property type="entry name" value="Stress_Response_Assoc"/>
</dbReference>
<dbReference type="InterPro" id="IPR025889">
    <property type="entry name" value="GSP17M-like_dom"/>
</dbReference>
<feature type="compositionally biased region" description="Basic and acidic residues" evidence="1">
    <location>
        <begin position="239"/>
        <end position="272"/>
    </location>
</feature>
<dbReference type="Proteomes" id="UP001078573">
    <property type="component" value="Unassembled WGS sequence"/>
</dbReference>
<evidence type="ECO:0000259" key="3">
    <source>
        <dbReference type="Pfam" id="PF11181"/>
    </source>
</evidence>
<name>A0A9Q4HG24_BACSC</name>
<dbReference type="PANTHER" id="PTHR38463:SF1">
    <property type="entry name" value="STRESS RESPONSE PROTEIN YSNF"/>
    <property type="match status" value="1"/>
</dbReference>
<organism evidence="4 5">
    <name type="scientific">Bacillus spizizenii</name>
    <name type="common">Bacillus subtilis subsp. spizizenii</name>
    <dbReference type="NCBI Taxonomy" id="96241"/>
    <lineage>
        <taxon>Bacteria</taxon>
        <taxon>Bacillati</taxon>
        <taxon>Bacillota</taxon>
        <taxon>Bacilli</taxon>
        <taxon>Bacillales</taxon>
        <taxon>Bacillaceae</taxon>
        <taxon>Bacillus</taxon>
    </lineage>
</organism>
<feature type="domain" description="General stress protein 17M-like" evidence="3">
    <location>
        <begin position="4"/>
        <end position="105"/>
    </location>
</feature>
<reference evidence="4" key="1">
    <citation type="submission" date="2022-02" db="EMBL/GenBank/DDBJ databases">
        <title>Crop Bioprotection Bacillus Genome Sequencing.</title>
        <authorList>
            <person name="Dunlap C."/>
        </authorList>
    </citation>
    <scope>NUCLEOTIDE SEQUENCE</scope>
    <source>
        <strain evidence="4">WR1O2A-53</strain>
    </source>
</reference>
<feature type="domain" description="DUF2382" evidence="2">
    <location>
        <begin position="148"/>
        <end position="255"/>
    </location>
</feature>
<gene>
    <name evidence="4" type="ORF">MOC89_02005</name>
</gene>
<dbReference type="Pfam" id="PF11181">
    <property type="entry name" value="YflT"/>
    <property type="match status" value="1"/>
</dbReference>
<evidence type="ECO:0000313" key="5">
    <source>
        <dbReference type="Proteomes" id="UP001078573"/>
    </source>
</evidence>
<dbReference type="NCBIfam" id="TIGR02271">
    <property type="entry name" value="YsnF/AvaK domain"/>
    <property type="match status" value="1"/>
</dbReference>
<proteinExistence type="predicted"/>